<dbReference type="KEGG" id="dpx:DAPPUDRAFT_327085"/>
<dbReference type="OrthoDB" id="6352234at2759"/>
<dbReference type="eggNOG" id="ENOG502RZ16">
    <property type="taxonomic scope" value="Eukaryota"/>
</dbReference>
<keyword evidence="4" id="KW-1185">Reference proteome</keyword>
<gene>
    <name evidence="3" type="ORF">DAPPUDRAFT_327085</name>
</gene>
<feature type="region of interest" description="Disordered" evidence="1">
    <location>
        <begin position="53"/>
        <end position="82"/>
    </location>
</feature>
<evidence type="ECO:0000313" key="3">
    <source>
        <dbReference type="EMBL" id="EFX71450.1"/>
    </source>
</evidence>
<dbReference type="GO" id="GO:0005886">
    <property type="term" value="C:plasma membrane"/>
    <property type="evidence" value="ECO:0000318"/>
    <property type="project" value="GO_Central"/>
</dbReference>
<dbReference type="Gene3D" id="3.40.50.150">
    <property type="entry name" value="Vaccinia Virus protein VP39"/>
    <property type="match status" value="1"/>
</dbReference>
<evidence type="ECO:0000259" key="2">
    <source>
        <dbReference type="Pfam" id="PF05050"/>
    </source>
</evidence>
<dbReference type="GO" id="GO:0006888">
    <property type="term" value="P:endoplasmic reticulum to Golgi vesicle-mediated transport"/>
    <property type="evidence" value="ECO:0000318"/>
    <property type="project" value="GO_Central"/>
</dbReference>
<dbReference type="EMBL" id="GL732609">
    <property type="protein sequence ID" value="EFX71450.1"/>
    <property type="molecule type" value="Genomic_DNA"/>
</dbReference>
<dbReference type="PANTHER" id="PTHR34009">
    <property type="entry name" value="PROTEIN STAR"/>
    <property type="match status" value="1"/>
</dbReference>
<dbReference type="Pfam" id="PF05050">
    <property type="entry name" value="Methyltransf_21"/>
    <property type="match status" value="1"/>
</dbReference>
<feature type="domain" description="Methyltransferase FkbM" evidence="2">
    <location>
        <begin position="177"/>
        <end position="345"/>
    </location>
</feature>
<dbReference type="AlphaFoldDB" id="E9H9S5"/>
<dbReference type="Proteomes" id="UP000000305">
    <property type="component" value="Unassembled WGS sequence"/>
</dbReference>
<protein>
    <recommendedName>
        <fullName evidence="2">Methyltransferase FkbM domain-containing protein</fullName>
    </recommendedName>
</protein>
<proteinExistence type="predicted"/>
<dbReference type="InterPro" id="IPR029063">
    <property type="entry name" value="SAM-dependent_MTases_sf"/>
</dbReference>
<dbReference type="InterPro" id="IPR006342">
    <property type="entry name" value="FkbM_mtfrase"/>
</dbReference>
<dbReference type="GO" id="GO:0016197">
    <property type="term" value="P:endosomal transport"/>
    <property type="evidence" value="ECO:0000318"/>
    <property type="project" value="GO_Central"/>
</dbReference>
<name>E9H9S5_DAPPU</name>
<dbReference type="GO" id="GO:0031902">
    <property type="term" value="C:late endosome membrane"/>
    <property type="evidence" value="ECO:0000318"/>
    <property type="project" value="GO_Central"/>
</dbReference>
<reference evidence="3 4" key="1">
    <citation type="journal article" date="2011" name="Science">
        <title>The ecoresponsive genome of Daphnia pulex.</title>
        <authorList>
            <person name="Colbourne J.K."/>
            <person name="Pfrender M.E."/>
            <person name="Gilbert D."/>
            <person name="Thomas W.K."/>
            <person name="Tucker A."/>
            <person name="Oakley T.H."/>
            <person name="Tokishita S."/>
            <person name="Aerts A."/>
            <person name="Arnold G.J."/>
            <person name="Basu M.K."/>
            <person name="Bauer D.J."/>
            <person name="Caceres C.E."/>
            <person name="Carmel L."/>
            <person name="Casola C."/>
            <person name="Choi J.H."/>
            <person name="Detter J.C."/>
            <person name="Dong Q."/>
            <person name="Dusheyko S."/>
            <person name="Eads B.D."/>
            <person name="Frohlich T."/>
            <person name="Geiler-Samerotte K.A."/>
            <person name="Gerlach D."/>
            <person name="Hatcher P."/>
            <person name="Jogdeo S."/>
            <person name="Krijgsveld J."/>
            <person name="Kriventseva E.V."/>
            <person name="Kultz D."/>
            <person name="Laforsch C."/>
            <person name="Lindquist E."/>
            <person name="Lopez J."/>
            <person name="Manak J.R."/>
            <person name="Muller J."/>
            <person name="Pangilinan J."/>
            <person name="Patwardhan R.P."/>
            <person name="Pitluck S."/>
            <person name="Pritham E.J."/>
            <person name="Rechtsteiner A."/>
            <person name="Rho M."/>
            <person name="Rogozin I.B."/>
            <person name="Sakarya O."/>
            <person name="Salamov A."/>
            <person name="Schaack S."/>
            <person name="Shapiro H."/>
            <person name="Shiga Y."/>
            <person name="Skalitzky C."/>
            <person name="Smith Z."/>
            <person name="Souvorov A."/>
            <person name="Sung W."/>
            <person name="Tang Z."/>
            <person name="Tsuchiya D."/>
            <person name="Tu H."/>
            <person name="Vos H."/>
            <person name="Wang M."/>
            <person name="Wolf Y.I."/>
            <person name="Yamagata H."/>
            <person name="Yamada T."/>
            <person name="Ye Y."/>
            <person name="Shaw J.R."/>
            <person name="Andrews J."/>
            <person name="Crease T.J."/>
            <person name="Tang H."/>
            <person name="Lucas S.M."/>
            <person name="Robertson H.M."/>
            <person name="Bork P."/>
            <person name="Koonin E.V."/>
            <person name="Zdobnov E.M."/>
            <person name="Grigoriev I.V."/>
            <person name="Lynch M."/>
            <person name="Boore J.L."/>
        </authorList>
    </citation>
    <scope>NUCLEOTIDE SEQUENCE [LARGE SCALE GENOMIC DNA]</scope>
</reference>
<accession>E9H9S5</accession>
<dbReference type="SUPFAM" id="SSF53335">
    <property type="entry name" value="S-adenosyl-L-methionine-dependent methyltransferases"/>
    <property type="match status" value="1"/>
</dbReference>
<dbReference type="PhylomeDB" id="E9H9S5"/>
<organism evidence="3 4">
    <name type="scientific">Daphnia pulex</name>
    <name type="common">Water flea</name>
    <dbReference type="NCBI Taxonomy" id="6669"/>
    <lineage>
        <taxon>Eukaryota</taxon>
        <taxon>Metazoa</taxon>
        <taxon>Ecdysozoa</taxon>
        <taxon>Arthropoda</taxon>
        <taxon>Crustacea</taxon>
        <taxon>Branchiopoda</taxon>
        <taxon>Diplostraca</taxon>
        <taxon>Cladocera</taxon>
        <taxon>Anomopoda</taxon>
        <taxon>Daphniidae</taxon>
        <taxon>Daphnia</taxon>
    </lineage>
</organism>
<evidence type="ECO:0000256" key="1">
    <source>
        <dbReference type="SAM" id="MobiDB-lite"/>
    </source>
</evidence>
<dbReference type="GO" id="GO:0005789">
    <property type="term" value="C:endoplasmic reticulum membrane"/>
    <property type="evidence" value="ECO:0000318"/>
    <property type="project" value="GO_Central"/>
</dbReference>
<dbReference type="HOGENOM" id="CLU_062907_1_0_1"/>
<evidence type="ECO:0000313" key="4">
    <source>
        <dbReference type="Proteomes" id="UP000000305"/>
    </source>
</evidence>
<dbReference type="GO" id="GO:0005794">
    <property type="term" value="C:Golgi apparatus"/>
    <property type="evidence" value="ECO:0000318"/>
    <property type="project" value="GO_Central"/>
</dbReference>
<sequence>MMRLLPIRSVLRFPSSLSRLLLPALLLFVLYIVSLVVVDSFYAAENPIQIVSPQPPHQPKQLFPESLPRNQKSGSDEKVPHPKYNLMEETYGKKWVKKSDDNYFSPADCTEEYANKNQLQQDHPCVIRLIKQKYLRQPASKSLPYRLGDPQALDPSDGQAQGILRILRNQTNGFFIECGAYDGETLSNTLYMERSFQWSGLLIEADQISHSQLVNRNRRAYTSPVCLSTKPYPMEVVFNATVGTLGSMLEEQKNAEQTSDKKKTESAKGTENIYKVQCFPLYSMLVAVGRTRVDYFSLDVEGSEYKILATIPWHKVDIKTLTVEWNHVPEGEAAMTRLMEKNKFVKFGFIEMKFSHDVVYVQDFLDDLRKFEDY</sequence>
<dbReference type="InParanoid" id="E9H9S5"/>
<dbReference type="InterPro" id="IPR053202">
    <property type="entry name" value="EGF_Rcpt_Signaling_Reg"/>
</dbReference>
<dbReference type="PANTHER" id="PTHR34009:SF2">
    <property type="entry name" value="PROTEIN STAR"/>
    <property type="match status" value="1"/>
</dbReference>